<feature type="domain" description="Defence against restriction A N-terminal" evidence="3">
    <location>
        <begin position="66"/>
        <end position="204"/>
    </location>
</feature>
<dbReference type="RefSeq" id="YP_009624879.1">
    <property type="nucleotide sequence ID" value="NC_042128.1"/>
</dbReference>
<dbReference type="KEGG" id="vg:40101724"/>
<evidence type="ECO:0000313" key="6">
    <source>
        <dbReference type="Proteomes" id="UP000246402"/>
    </source>
</evidence>
<evidence type="ECO:0000256" key="1">
    <source>
        <dbReference type="SAM" id="Coils"/>
    </source>
</evidence>
<proteinExistence type="predicted"/>
<evidence type="ECO:0000259" key="3">
    <source>
        <dbReference type="Pfam" id="PF18788"/>
    </source>
</evidence>
<dbReference type="InterPro" id="IPR041501">
    <property type="entry name" value="DarA_C"/>
</dbReference>
<evidence type="ECO:0000313" key="5">
    <source>
        <dbReference type="EMBL" id="CDN90774.1"/>
    </source>
</evidence>
<gene>
    <name evidence="5" type="primary">darA</name>
    <name evidence="5" type="ORF">EC725RCS47_p0032</name>
</gene>
<dbReference type="EMBL" id="FO818745">
    <property type="protein sequence ID" value="CDN90774.1"/>
    <property type="molecule type" value="Genomic_DNA"/>
</dbReference>
<organism evidence="5 6">
    <name type="scientific">Escherichia phage RCS47</name>
    <dbReference type="NCBI Taxonomy" id="1590550"/>
    <lineage>
        <taxon>Viruses</taxon>
        <taxon>Duplodnaviria</taxon>
        <taxon>Heunggongvirae</taxon>
        <taxon>Uroviricota</taxon>
        <taxon>Caudoviricetes</taxon>
        <taxon>Punavirus</taxon>
        <taxon>Punavirus RCS47</taxon>
    </lineage>
</organism>
<name>A0A077SLK4_9CAUD</name>
<feature type="coiled-coil region" evidence="1">
    <location>
        <begin position="207"/>
        <end position="283"/>
    </location>
</feature>
<protein>
    <submittedName>
        <fullName evidence="5">DarA</fullName>
    </submittedName>
</protein>
<keyword evidence="1" id="KW-0175">Coiled coil</keyword>
<feature type="region of interest" description="Disordered" evidence="2">
    <location>
        <begin position="382"/>
        <end position="407"/>
    </location>
</feature>
<feature type="domain" description="Defence against restriction A C-terminal" evidence="4">
    <location>
        <begin position="411"/>
        <end position="472"/>
    </location>
</feature>
<dbReference type="GeneID" id="40101724"/>
<keyword evidence="6" id="KW-1185">Reference proteome</keyword>
<dbReference type="Pfam" id="PF18788">
    <property type="entry name" value="DarA_N"/>
    <property type="match status" value="1"/>
</dbReference>
<dbReference type="Proteomes" id="UP000246402">
    <property type="component" value="Segment"/>
</dbReference>
<accession>A0A077SLK4</accession>
<evidence type="ECO:0000256" key="2">
    <source>
        <dbReference type="SAM" id="MobiDB-lite"/>
    </source>
</evidence>
<dbReference type="InterPro" id="IPR041140">
    <property type="entry name" value="DarA_N"/>
</dbReference>
<dbReference type="OrthoDB" id="1045at10239"/>
<dbReference type="Pfam" id="PF18789">
    <property type="entry name" value="DarA_C"/>
    <property type="match status" value="1"/>
</dbReference>
<reference evidence="5 6" key="1">
    <citation type="journal article" date="2014" name="Antimicrob. Agents Chemother.">
        <title>Characterization of a P1-Like Bacteriophage Carrying an SHV-2 Extended-Spectrum ?-Lactamase from an Escherichia coli Strain.</title>
        <authorList>
            <person name="Billard-Pomares T."/>
            <person name="Fouteau S."/>
            <person name="Jacquet M.E."/>
            <person name="Roche D."/>
            <person name="Barbe V."/>
            <person name="Castellanos M."/>
            <person name="Bouet J.Y."/>
            <person name="Cruveiller S."/>
            <person name="Medigue C."/>
            <person name="Blanco J."/>
            <person name="Clermont O."/>
            <person name="Denamur E."/>
            <person name="Branger C."/>
        </authorList>
    </citation>
    <scope>NUCLEOTIDE SEQUENCE [LARGE SCALE GENOMIC DNA]</scope>
</reference>
<sequence length="639" mass="69480">MEQFNINKGVTIKPGLDVLPPPVTDDEYRALMAGEGRYLMTESNTLEEIEATFFYDTPIHWCATDLLEAISSTRLQLHRTMQAFVRALNQKLNGTGISAGSDKTGDVAQSGARAIGGAEIGRARNVNGLPVLPAIIPLSDGQTISILFHSPTAENRITNSDTLVAFQFLLNKKDVTHTVAPMSGRDMTLAQVTMKLANLAEKNSAKFQRAQKKKKALVDEITQLQADSDQKEDAMSDLADQVAAVEGQKADLEQKINAVASEADSLYEENERLQTEIDQLNRTGGRETIAPAGMTGGHSRAMTDRLASIKNRMHMNGEVTLSNGASMKQFIEDGEGYIQLTDSDGSVYMIKAKSIQGVDMADAIGKLFKAYKAGNVSEYLVQPEEHKPENVEPEPAEDTGSSSPEPEVSVGAYRYALQMRPAAPGAIPEGNKAILPRPDEGDPYYEYARYGIATYDTPLSDQQMSEYDLKLLPREDSFDFLAKTLTNGPFGKYAQKALELATSSPDEFRVMLKTQFQKTFPNIAFPGGAGTEKMVQSMINALQAEVGEITQPEPAPAQPDETVSEADAEANKAIEYLNNVMDMQSTDMAEIRNARGNVREAIAALQAAGRFEENEELVNGAARHLADLLVAIQKAGVAA</sequence>
<evidence type="ECO:0000259" key="4">
    <source>
        <dbReference type="Pfam" id="PF18789"/>
    </source>
</evidence>